<keyword evidence="1" id="KW-0732">Signal</keyword>
<keyword evidence="3" id="KW-1185">Reference proteome</keyword>
<dbReference type="AlphaFoldDB" id="A0A5J6WXF7"/>
<accession>A0A5J6WXF7</accession>
<gene>
    <name evidence="2" type="ORF">FE240_09395</name>
</gene>
<evidence type="ECO:0000256" key="1">
    <source>
        <dbReference type="SAM" id="SignalP"/>
    </source>
</evidence>
<feature type="signal peptide" evidence="1">
    <location>
        <begin position="1"/>
        <end position="16"/>
    </location>
</feature>
<dbReference type="RefSeq" id="WP_193004355.1">
    <property type="nucleotide sequence ID" value="NZ_CP040449.1"/>
</dbReference>
<sequence length="92" mass="10220">MRALLLLTLLTAPAWGAPQTSHPAKESDKIITDRLIRESIAAYPGNCPCPYSQMRNGRRCGKRSAWSRPGGKAPLCYPEDVKARKIAAERQR</sequence>
<dbReference type="Proteomes" id="UP000594034">
    <property type="component" value="Chromosome"/>
</dbReference>
<proteinExistence type="predicted"/>
<dbReference type="EMBL" id="CP040449">
    <property type="protein sequence ID" value="QFI54881.1"/>
    <property type="molecule type" value="Genomic_DNA"/>
</dbReference>
<protein>
    <submittedName>
        <fullName evidence="2">Uncharacterized protein</fullName>
    </submittedName>
</protein>
<evidence type="ECO:0000313" key="3">
    <source>
        <dbReference type="Proteomes" id="UP000594034"/>
    </source>
</evidence>
<reference evidence="2 3" key="1">
    <citation type="submission" date="2019-05" db="EMBL/GenBank/DDBJ databases">
        <title>OXA-830, a novel chromosomally encoded expanded-spectrum class D beta-lactamase in Aeromonas simiae.</title>
        <authorList>
            <person name="Zhou W."/>
            <person name="Chen Q."/>
        </authorList>
    </citation>
    <scope>NUCLEOTIDE SEQUENCE [LARGE SCALE GENOMIC DNA]</scope>
    <source>
        <strain evidence="2 3">A6</strain>
    </source>
</reference>
<name>A0A5J6WXF7_9GAMM</name>
<dbReference type="KEGG" id="asim:FE240_09395"/>
<evidence type="ECO:0000313" key="2">
    <source>
        <dbReference type="EMBL" id="QFI54881.1"/>
    </source>
</evidence>
<organism evidence="2 3">
    <name type="scientific">Aeromonas simiae</name>
    <dbReference type="NCBI Taxonomy" id="218936"/>
    <lineage>
        <taxon>Bacteria</taxon>
        <taxon>Pseudomonadati</taxon>
        <taxon>Pseudomonadota</taxon>
        <taxon>Gammaproteobacteria</taxon>
        <taxon>Aeromonadales</taxon>
        <taxon>Aeromonadaceae</taxon>
        <taxon>Aeromonas</taxon>
    </lineage>
</organism>
<feature type="chain" id="PRO_5023840446" evidence="1">
    <location>
        <begin position="17"/>
        <end position="92"/>
    </location>
</feature>